<dbReference type="EMBL" id="FXLY01000002">
    <property type="protein sequence ID" value="SMN18684.1"/>
    <property type="molecule type" value="Genomic_DNA"/>
</dbReference>
<feature type="domain" description="BED-type" evidence="5">
    <location>
        <begin position="141"/>
        <end position="189"/>
    </location>
</feature>
<evidence type="ECO:0000256" key="1">
    <source>
        <dbReference type="ARBA" id="ARBA00022723"/>
    </source>
</evidence>
<keyword evidence="3" id="KW-0862">Zinc</keyword>
<feature type="region of interest" description="Disordered" evidence="4">
    <location>
        <begin position="1"/>
        <end position="95"/>
    </location>
</feature>
<evidence type="ECO:0000256" key="4">
    <source>
        <dbReference type="SAM" id="MobiDB-lite"/>
    </source>
</evidence>
<proteinExistence type="predicted"/>
<reference evidence="6 7" key="1">
    <citation type="submission" date="2017-04" db="EMBL/GenBank/DDBJ databases">
        <authorList>
            <person name="Afonso C.L."/>
            <person name="Miller P.J."/>
            <person name="Scott M.A."/>
            <person name="Spackman E."/>
            <person name="Goraichik I."/>
            <person name="Dimitrov K.M."/>
            <person name="Suarez D.L."/>
            <person name="Swayne D.E."/>
        </authorList>
    </citation>
    <scope>NUCLEOTIDE SEQUENCE [LARGE SCALE GENOMIC DNA]</scope>
</reference>
<dbReference type="OrthoDB" id="4067948at2759"/>
<keyword evidence="1" id="KW-0479">Metal-binding</keyword>
<accession>A0A1X7QZL9</accession>
<gene>
    <name evidence="6" type="ORF">KASA_0Q12111G</name>
</gene>
<evidence type="ECO:0000313" key="7">
    <source>
        <dbReference type="Proteomes" id="UP000196158"/>
    </source>
</evidence>
<name>A0A1X7QZL9_9SACH</name>
<keyword evidence="7" id="KW-1185">Reference proteome</keyword>
<dbReference type="GO" id="GO:0003677">
    <property type="term" value="F:DNA binding"/>
    <property type="evidence" value="ECO:0007669"/>
    <property type="project" value="InterPro"/>
</dbReference>
<protein>
    <recommendedName>
        <fullName evidence="5">BED-type domain-containing protein</fullName>
    </recommendedName>
</protein>
<feature type="compositionally biased region" description="Polar residues" evidence="4">
    <location>
        <begin position="55"/>
        <end position="78"/>
    </location>
</feature>
<dbReference type="Proteomes" id="UP000196158">
    <property type="component" value="Unassembled WGS sequence"/>
</dbReference>
<organism evidence="6 7">
    <name type="scientific">Maudiozyma saulgeensis</name>
    <dbReference type="NCBI Taxonomy" id="1789683"/>
    <lineage>
        <taxon>Eukaryota</taxon>
        <taxon>Fungi</taxon>
        <taxon>Dikarya</taxon>
        <taxon>Ascomycota</taxon>
        <taxon>Saccharomycotina</taxon>
        <taxon>Saccharomycetes</taxon>
        <taxon>Saccharomycetales</taxon>
        <taxon>Saccharomycetaceae</taxon>
        <taxon>Maudiozyma</taxon>
    </lineage>
</organism>
<sequence length="902" mass="103891">MSINSESTNDCPEVNNESVNILDTIDRDSSSSADEYESAKQESSVPPVNIDKDTNSANEDTSFANEASYSPKNENITKNNKDDDSHTRAQDPIIMPRKRSHHTKALRSVFPPRSVAMKEIIPEGKEKWYPIQFLINSAKLCWTHFLAQDDRILMAKCKHCWKIIKNTKATTTNKPLTKDFRSHLTKAHNIGPWNNYYQIDKPKERKKVPIPSVLKLSKEEHMYGKYYPTVFDPHTAVEGKRAAFNRVLNSNNNRFGKSRFLTLFCILQNFKFEIMEKNSFETLMNLLNLHVQIDSQLIMENVMQLDDQLLDLITRSIAYHAENFPLILTKDKLSDDTTINHNNIETFINSGLSQILEVPLFSIEQYIYGGRFLVISLQYCDKTYFQRRYIPLVISPILNDEMPDINAIVSQLRYIFNDVTGLDKTALSVVLPSTTNNIRSMMLEQNSVLADVHFHECFISTLVGSLVPFFGGPSRKGYQDIKPSTHPNSRTIIDNLLNLKNIDIYDSVFGKINRYYEEINGSSTLQERFDRACVGTTKLYHDVRFVPFDKERPSTATDFLKLFLEYKEETMIINEHLMEESFSQGDLELIQTVECILSVSFDLIRFFDGSTSQFQNVTLALIALEQYIKTILEEAVTQKAKCLIRNFLTNITECRRRMSHNKDMLLSIFISPNMLHNNDTLSHLYPDLNFQDILDDAVEIAFSLLTRFFQVEEKLNDDPAKDSAEPNTYKRLAFMDFGDNTQIGIDGKVLFDSILRDQIRRDFGEFMNVVNAEYDIFFTKRLSKTRYEKENFAFKNKNTGEVLNPVQELLEIHLPTGNAFLKKYMELEIGIVFAVIVKCVLGQSSNAFSPALSFLFDFEPANEETLLEEVIRIRTFANQFNIENIVWEEDDLFTICNLPGLG</sequence>
<evidence type="ECO:0000256" key="3">
    <source>
        <dbReference type="ARBA" id="ARBA00022833"/>
    </source>
</evidence>
<feature type="compositionally biased region" description="Basic and acidic residues" evidence="4">
    <location>
        <begin position="79"/>
        <end position="89"/>
    </location>
</feature>
<evidence type="ECO:0000259" key="5">
    <source>
        <dbReference type="Pfam" id="PF02892"/>
    </source>
</evidence>
<feature type="compositionally biased region" description="Polar residues" evidence="4">
    <location>
        <begin position="1"/>
        <end position="21"/>
    </location>
</feature>
<keyword evidence="2" id="KW-0863">Zinc-finger</keyword>
<dbReference type="Pfam" id="PF02892">
    <property type="entry name" value="zf-BED"/>
    <property type="match status" value="1"/>
</dbReference>
<evidence type="ECO:0000256" key="2">
    <source>
        <dbReference type="ARBA" id="ARBA00022771"/>
    </source>
</evidence>
<dbReference type="InterPro" id="IPR003656">
    <property type="entry name" value="Znf_BED"/>
</dbReference>
<dbReference type="AlphaFoldDB" id="A0A1X7QZL9"/>
<dbReference type="GO" id="GO:0008270">
    <property type="term" value="F:zinc ion binding"/>
    <property type="evidence" value="ECO:0007669"/>
    <property type="project" value="UniProtKB-KW"/>
</dbReference>
<evidence type="ECO:0000313" key="6">
    <source>
        <dbReference type="EMBL" id="SMN18684.1"/>
    </source>
</evidence>